<evidence type="ECO:0000313" key="1">
    <source>
        <dbReference type="EMBL" id="GFT29049.1"/>
    </source>
</evidence>
<keyword evidence="2" id="KW-1185">Reference proteome</keyword>
<name>A0A8X6NRK3_NEPPI</name>
<dbReference type="EMBL" id="BMAW01012514">
    <property type="protein sequence ID" value="GFT29049.1"/>
    <property type="molecule type" value="Genomic_DNA"/>
</dbReference>
<reference evidence="1" key="1">
    <citation type="submission" date="2020-08" db="EMBL/GenBank/DDBJ databases">
        <title>Multicomponent nature underlies the extraordinary mechanical properties of spider dragline silk.</title>
        <authorList>
            <person name="Kono N."/>
            <person name="Nakamura H."/>
            <person name="Mori M."/>
            <person name="Yoshida Y."/>
            <person name="Ohtoshi R."/>
            <person name="Malay A.D."/>
            <person name="Moran D.A.P."/>
            <person name="Tomita M."/>
            <person name="Numata K."/>
            <person name="Arakawa K."/>
        </authorList>
    </citation>
    <scope>NUCLEOTIDE SEQUENCE</scope>
</reference>
<dbReference type="Proteomes" id="UP000887013">
    <property type="component" value="Unassembled WGS sequence"/>
</dbReference>
<protein>
    <submittedName>
        <fullName evidence="1">Uncharacterized protein</fullName>
    </submittedName>
</protein>
<gene>
    <name evidence="1" type="ORF">NPIL_667201</name>
</gene>
<dbReference type="AlphaFoldDB" id="A0A8X6NRK3"/>
<comment type="caution">
    <text evidence="1">The sequence shown here is derived from an EMBL/GenBank/DDBJ whole genome shotgun (WGS) entry which is preliminary data.</text>
</comment>
<evidence type="ECO:0000313" key="2">
    <source>
        <dbReference type="Proteomes" id="UP000887013"/>
    </source>
</evidence>
<proteinExistence type="predicted"/>
<organism evidence="1 2">
    <name type="scientific">Nephila pilipes</name>
    <name type="common">Giant wood spider</name>
    <name type="synonym">Nephila maculata</name>
    <dbReference type="NCBI Taxonomy" id="299642"/>
    <lineage>
        <taxon>Eukaryota</taxon>
        <taxon>Metazoa</taxon>
        <taxon>Ecdysozoa</taxon>
        <taxon>Arthropoda</taxon>
        <taxon>Chelicerata</taxon>
        <taxon>Arachnida</taxon>
        <taxon>Araneae</taxon>
        <taxon>Araneomorphae</taxon>
        <taxon>Entelegynae</taxon>
        <taxon>Araneoidea</taxon>
        <taxon>Nephilidae</taxon>
        <taxon>Nephila</taxon>
    </lineage>
</organism>
<accession>A0A8X6NRK3</accession>
<sequence length="113" mass="13376">MLSRWLSIDKDKLSPAFNTLFVVRIVFVSWDLLQNCGQRQRLRTFPDLVSLPTVRKRLSFQLLIWLLHSSCICLYILAPQLQPSVHLRFMAKAFWKLLEHQLSLCWCAPLFFL</sequence>